<comment type="subcellular location">
    <subcellularLocation>
        <location evidence="1">Periplasm</location>
    </subcellularLocation>
</comment>
<evidence type="ECO:0000313" key="6">
    <source>
        <dbReference type="EMBL" id="SPO63642.1"/>
    </source>
</evidence>
<dbReference type="PIRSF" id="PIRSF019574">
    <property type="entry name" value="Periplasmic_polyamine_BP"/>
    <property type="match status" value="1"/>
</dbReference>
<organism evidence="6 7">
    <name type="scientific">Pseudomonas inefficax</name>
    <dbReference type="NCBI Taxonomy" id="2078786"/>
    <lineage>
        <taxon>Bacteria</taxon>
        <taxon>Pseudomonadati</taxon>
        <taxon>Pseudomonadota</taxon>
        <taxon>Gammaproteobacteria</taxon>
        <taxon>Pseudomonadales</taxon>
        <taxon>Pseudomonadaceae</taxon>
        <taxon>Pseudomonas</taxon>
    </lineage>
</organism>
<gene>
    <name evidence="6" type="primary">potF</name>
    <name evidence="6" type="ORF">JV551A3_V1_2180004</name>
</gene>
<dbReference type="InterPro" id="IPR006059">
    <property type="entry name" value="SBP"/>
</dbReference>
<dbReference type="SUPFAM" id="SSF53850">
    <property type="entry name" value="Periplasmic binding protein-like II"/>
    <property type="match status" value="1"/>
</dbReference>
<keyword evidence="4" id="KW-0574">Periplasm</keyword>
<feature type="chain" id="PRO_5042952987" evidence="5">
    <location>
        <begin position="36"/>
        <end position="376"/>
    </location>
</feature>
<dbReference type="PANTHER" id="PTHR30222">
    <property type="entry name" value="SPERMIDINE/PUTRESCINE-BINDING PERIPLASMIC PROTEIN"/>
    <property type="match status" value="1"/>
</dbReference>
<accession>A0AAQ1PFH8</accession>
<dbReference type="GO" id="GO:0015846">
    <property type="term" value="P:polyamine transport"/>
    <property type="evidence" value="ECO:0007669"/>
    <property type="project" value="InterPro"/>
</dbReference>
<evidence type="ECO:0000313" key="7">
    <source>
        <dbReference type="Proteomes" id="UP000294335"/>
    </source>
</evidence>
<keyword evidence="3 5" id="KW-0732">Signal</keyword>
<proteinExistence type="predicted"/>
<dbReference type="AlphaFoldDB" id="A0AAQ1PFH8"/>
<dbReference type="GO" id="GO:0042597">
    <property type="term" value="C:periplasmic space"/>
    <property type="evidence" value="ECO:0007669"/>
    <property type="project" value="UniProtKB-SubCell"/>
</dbReference>
<reference evidence="6 7" key="1">
    <citation type="submission" date="2018-02" db="EMBL/GenBank/DDBJ databases">
        <authorList>
            <person name="Dubost A."/>
        </authorList>
    </citation>
    <scope>NUCLEOTIDE SEQUENCE [LARGE SCALE GENOMIC DNA]</scope>
    <source>
        <strain evidence="7">JV551A3</strain>
    </source>
</reference>
<keyword evidence="2" id="KW-0813">Transport</keyword>
<evidence type="ECO:0000256" key="2">
    <source>
        <dbReference type="ARBA" id="ARBA00022448"/>
    </source>
</evidence>
<dbReference type="Proteomes" id="UP000294335">
    <property type="component" value="Unassembled WGS sequence"/>
</dbReference>
<dbReference type="Gene3D" id="3.40.190.10">
    <property type="entry name" value="Periplasmic binding protein-like II"/>
    <property type="match status" value="2"/>
</dbReference>
<dbReference type="EMBL" id="OPYN01000218">
    <property type="protein sequence ID" value="SPO63642.1"/>
    <property type="molecule type" value="Genomic_DNA"/>
</dbReference>
<dbReference type="PANTHER" id="PTHR30222:SF12">
    <property type="entry name" value="NORSPERMIDINE SENSOR"/>
    <property type="match status" value="1"/>
</dbReference>
<name>A0AAQ1PFH8_9PSED</name>
<dbReference type="InterPro" id="IPR001188">
    <property type="entry name" value="Sperm_putr-bd"/>
</dbReference>
<dbReference type="GO" id="GO:0019808">
    <property type="term" value="F:polyamine binding"/>
    <property type="evidence" value="ECO:0007669"/>
    <property type="project" value="InterPro"/>
</dbReference>
<dbReference type="Pfam" id="PF13416">
    <property type="entry name" value="SBP_bac_8"/>
    <property type="match status" value="1"/>
</dbReference>
<evidence type="ECO:0000256" key="1">
    <source>
        <dbReference type="ARBA" id="ARBA00004418"/>
    </source>
</evidence>
<sequence>MHHPATTRSAAMGMSMKRHVMAALALAVCACQAQAEQPVLRLYNWADYFAEDTLKQFTAETGIQVIYDVMDGSEVLEAKLMSGRSGYDLVFPGDTVAERLVRAGSLQPLDHSRLEALDDIEPGLRQLHARYPKASQATVPYTWGTIGLTVNADKVRQRMRDAPLDNLDLLFKPELAAKFADCGISVIDSPDEVLAVVLNYLGREPHSAKREDLTAASELLKAIRPYVRKFQSQPVTELVNENLCLSLGYSGDVIQAQRTADAAGKHLDFQYRVPRQGTTVWMDTMAIPADAKHPEYAYRFINFVMRPANMAAISNLTGYPTASAKARQAVDPRMRDNPDIYLDQATYARLIPGRDIPQADMRARMRVWTRFKTAQD</sequence>
<feature type="signal peptide" evidence="5">
    <location>
        <begin position="1"/>
        <end position="35"/>
    </location>
</feature>
<dbReference type="PRINTS" id="PR00909">
    <property type="entry name" value="SPERMDNBNDNG"/>
</dbReference>
<comment type="caution">
    <text evidence="6">The sequence shown here is derived from an EMBL/GenBank/DDBJ whole genome shotgun (WGS) entry which is preliminary data.</text>
</comment>
<evidence type="ECO:0000256" key="3">
    <source>
        <dbReference type="ARBA" id="ARBA00022729"/>
    </source>
</evidence>
<keyword evidence="7" id="KW-1185">Reference proteome</keyword>
<evidence type="ECO:0000256" key="5">
    <source>
        <dbReference type="SAM" id="SignalP"/>
    </source>
</evidence>
<protein>
    <submittedName>
        <fullName evidence="6">Putrescine-binding periplasmic protein</fullName>
    </submittedName>
</protein>
<evidence type="ECO:0000256" key="4">
    <source>
        <dbReference type="ARBA" id="ARBA00022764"/>
    </source>
</evidence>